<dbReference type="EMBL" id="CP061799">
    <property type="protein sequence ID" value="QTA81636.1"/>
    <property type="molecule type" value="Genomic_DNA"/>
</dbReference>
<dbReference type="AlphaFoldDB" id="A0A975BAA0"/>
<gene>
    <name evidence="1" type="ORF">dnl_39780</name>
</gene>
<evidence type="ECO:0000313" key="1">
    <source>
        <dbReference type="EMBL" id="QTA81636.1"/>
    </source>
</evidence>
<accession>A0A975BAA0</accession>
<name>A0A975BAA0_9BACT</name>
<proteinExistence type="predicted"/>
<dbReference type="KEGG" id="dli:dnl_39780"/>
<keyword evidence="2" id="KW-1185">Reference proteome</keyword>
<organism evidence="1 2">
    <name type="scientific">Desulfonema limicola</name>
    <dbReference type="NCBI Taxonomy" id="45656"/>
    <lineage>
        <taxon>Bacteria</taxon>
        <taxon>Pseudomonadati</taxon>
        <taxon>Thermodesulfobacteriota</taxon>
        <taxon>Desulfobacteria</taxon>
        <taxon>Desulfobacterales</taxon>
        <taxon>Desulfococcaceae</taxon>
        <taxon>Desulfonema</taxon>
    </lineage>
</organism>
<sequence>MKITQITVQKNNYFNNLLKKTCNPGKHANKKPDCLMTGSPALYFQDSNFTVPASQQVWFFIKDTNN</sequence>
<reference evidence="1" key="1">
    <citation type="journal article" date="2021" name="Microb. Physiol.">
        <title>Proteogenomic Insights into the Physiology of Marine, Sulfate-Reducing, Filamentous Desulfonema limicola and Desulfonema magnum.</title>
        <authorList>
            <person name="Schnaars V."/>
            <person name="Wohlbrand L."/>
            <person name="Scheve S."/>
            <person name="Hinrichs C."/>
            <person name="Reinhardt R."/>
            <person name="Rabus R."/>
        </authorList>
    </citation>
    <scope>NUCLEOTIDE SEQUENCE</scope>
    <source>
        <strain evidence="1">5ac10</strain>
    </source>
</reference>
<dbReference type="Proteomes" id="UP000663720">
    <property type="component" value="Chromosome"/>
</dbReference>
<evidence type="ECO:0000313" key="2">
    <source>
        <dbReference type="Proteomes" id="UP000663720"/>
    </source>
</evidence>
<protein>
    <submittedName>
        <fullName evidence="1">Uncharacterized protein</fullName>
    </submittedName>
</protein>